<dbReference type="GO" id="GO:0006355">
    <property type="term" value="P:regulation of DNA-templated transcription"/>
    <property type="evidence" value="ECO:0007669"/>
    <property type="project" value="InterPro"/>
</dbReference>
<dbReference type="Proteomes" id="UP000199032">
    <property type="component" value="Unassembled WGS sequence"/>
</dbReference>
<dbReference type="PROSITE" id="PS50045">
    <property type="entry name" value="SIGMA54_INTERACT_4"/>
    <property type="match status" value="1"/>
</dbReference>
<dbReference type="GO" id="GO:0005524">
    <property type="term" value="F:ATP binding"/>
    <property type="evidence" value="ECO:0007669"/>
    <property type="project" value="UniProtKB-KW"/>
</dbReference>
<dbReference type="InterPro" id="IPR025943">
    <property type="entry name" value="Sigma_54_int_dom_ATP-bd_2"/>
</dbReference>
<evidence type="ECO:0000256" key="5">
    <source>
        <dbReference type="ARBA" id="ARBA00023163"/>
    </source>
</evidence>
<dbReference type="Gene3D" id="3.40.50.300">
    <property type="entry name" value="P-loop containing nucleotide triphosphate hydrolases"/>
    <property type="match status" value="1"/>
</dbReference>
<dbReference type="Pfam" id="PF25601">
    <property type="entry name" value="AAA_lid_14"/>
    <property type="match status" value="1"/>
</dbReference>
<evidence type="ECO:0000256" key="1">
    <source>
        <dbReference type="ARBA" id="ARBA00022741"/>
    </source>
</evidence>
<dbReference type="SMART" id="SM00382">
    <property type="entry name" value="AAA"/>
    <property type="match status" value="1"/>
</dbReference>
<dbReference type="EMBL" id="CZQA01000011">
    <property type="protein sequence ID" value="CUS38329.1"/>
    <property type="molecule type" value="Genomic_DNA"/>
</dbReference>
<dbReference type="RefSeq" id="WP_245631138.1">
    <property type="nucleotide sequence ID" value="NZ_CZQA01000011.1"/>
</dbReference>
<dbReference type="InterPro" id="IPR009057">
    <property type="entry name" value="Homeodomain-like_sf"/>
</dbReference>
<keyword evidence="11" id="KW-1185">Reference proteome</keyword>
<dbReference type="Gene3D" id="1.10.8.60">
    <property type="match status" value="1"/>
</dbReference>
<evidence type="ECO:0000256" key="2">
    <source>
        <dbReference type="ARBA" id="ARBA00022840"/>
    </source>
</evidence>
<evidence type="ECO:0000256" key="6">
    <source>
        <dbReference type="PROSITE-ProRule" id="PRU00169"/>
    </source>
</evidence>
<evidence type="ECO:0000313" key="11">
    <source>
        <dbReference type="Proteomes" id="UP000199032"/>
    </source>
</evidence>
<dbReference type="PANTHER" id="PTHR32071">
    <property type="entry name" value="TRANSCRIPTIONAL REGULATORY PROTEIN"/>
    <property type="match status" value="1"/>
</dbReference>
<gene>
    <name evidence="10" type="primary">yfhA</name>
    <name evidence="10" type="ORF">COMA1_50048</name>
</gene>
<feature type="domain" description="Response regulatory" evidence="9">
    <location>
        <begin position="10"/>
        <end position="124"/>
    </location>
</feature>
<dbReference type="InterPro" id="IPR027417">
    <property type="entry name" value="P-loop_NTPase"/>
</dbReference>
<keyword evidence="4 10" id="KW-0238">DNA-binding</keyword>
<dbReference type="PROSITE" id="PS50110">
    <property type="entry name" value="RESPONSE_REGULATORY"/>
    <property type="match status" value="1"/>
</dbReference>
<evidence type="ECO:0000256" key="7">
    <source>
        <dbReference type="SAM" id="MobiDB-lite"/>
    </source>
</evidence>
<dbReference type="Pfam" id="PF00072">
    <property type="entry name" value="Response_reg"/>
    <property type="match status" value="1"/>
</dbReference>
<evidence type="ECO:0000256" key="3">
    <source>
        <dbReference type="ARBA" id="ARBA00023015"/>
    </source>
</evidence>
<dbReference type="GO" id="GO:0003677">
    <property type="term" value="F:DNA binding"/>
    <property type="evidence" value="ECO:0007669"/>
    <property type="project" value="UniProtKB-KW"/>
</dbReference>
<dbReference type="SUPFAM" id="SSF52172">
    <property type="entry name" value="CheY-like"/>
    <property type="match status" value="1"/>
</dbReference>
<proteinExistence type="predicted"/>
<dbReference type="SUPFAM" id="SSF52540">
    <property type="entry name" value="P-loop containing nucleoside triphosphate hydrolases"/>
    <property type="match status" value="1"/>
</dbReference>
<dbReference type="FunFam" id="3.40.50.300:FF:000006">
    <property type="entry name" value="DNA-binding transcriptional regulator NtrC"/>
    <property type="match status" value="1"/>
</dbReference>
<organism evidence="10 11">
    <name type="scientific">Candidatus Nitrospira nitrosa</name>
    <dbReference type="NCBI Taxonomy" id="1742972"/>
    <lineage>
        <taxon>Bacteria</taxon>
        <taxon>Pseudomonadati</taxon>
        <taxon>Nitrospirota</taxon>
        <taxon>Nitrospiria</taxon>
        <taxon>Nitrospirales</taxon>
        <taxon>Nitrospiraceae</taxon>
        <taxon>Nitrospira</taxon>
    </lineage>
</organism>
<dbReference type="PROSITE" id="PS00688">
    <property type="entry name" value="SIGMA54_INTERACT_3"/>
    <property type="match status" value="1"/>
</dbReference>
<dbReference type="Pfam" id="PF00158">
    <property type="entry name" value="Sigma54_activat"/>
    <property type="match status" value="1"/>
</dbReference>
<reference evidence="10 11" key="1">
    <citation type="submission" date="2015-10" db="EMBL/GenBank/DDBJ databases">
        <authorList>
            <person name="Gilbert D.G."/>
        </authorList>
    </citation>
    <scope>NUCLEOTIDE SEQUENCE [LARGE SCALE GENOMIC DNA]</scope>
    <source>
        <strain evidence="10">COMA1</strain>
    </source>
</reference>
<dbReference type="InterPro" id="IPR003593">
    <property type="entry name" value="AAA+_ATPase"/>
</dbReference>
<evidence type="ECO:0000313" key="10">
    <source>
        <dbReference type="EMBL" id="CUS38329.1"/>
    </source>
</evidence>
<evidence type="ECO:0000259" key="9">
    <source>
        <dbReference type="PROSITE" id="PS50110"/>
    </source>
</evidence>
<keyword evidence="5" id="KW-0804">Transcription</keyword>
<evidence type="ECO:0000259" key="8">
    <source>
        <dbReference type="PROSITE" id="PS50045"/>
    </source>
</evidence>
<keyword evidence="3" id="KW-0805">Transcription regulation</keyword>
<name>A0A0S4LN02_9BACT</name>
<sequence length="477" mass="53160">MESKDMERENILVIDDDEGLLHLLKMRLSAMGFSVTPCTTGQEAGEAAKQTTFDLAITDLRLRNENGLDVTEALVQNQPGLPVIILTAHGSIPNAVEAMQRGAFGYLTKPFDDKELKETIDKALAQRRMSREIDRLKSLVKELYGLENVVARSSAMQQLFQQIGQVAESDATILLFGETGTGKEVMARVIHANSRRSKGAFVALNCAAIPETLFESELFGHVKGAFTSAHGAKRGLFQMAHGGTLFLDEIGEMPLSMQVKLLRAVQEREIREVGSETSVKVDVRILAATNKDLGEAVKNGTFRNDLYYRISVVPLFIPPLRERRDDIPLLAQYFLKQSMKRSNKEIKGFTPAALHRLMINPWPGNVRELENAVEKAVVMSQQEMLTPDLFPAVSASAESPLKPLTEAKEEFERTYLKNVLHLTGGNISRAAQFAGRYRADFYKMLRKYGLHPSTTKGRPDSEVDELEGEEHLTEAER</sequence>
<dbReference type="AlphaFoldDB" id="A0A0S4LN02"/>
<dbReference type="Gene3D" id="1.10.10.60">
    <property type="entry name" value="Homeodomain-like"/>
    <property type="match status" value="1"/>
</dbReference>
<dbReference type="InterPro" id="IPR025662">
    <property type="entry name" value="Sigma_54_int_dom_ATP-bd_1"/>
</dbReference>
<keyword evidence="2" id="KW-0067">ATP-binding</keyword>
<keyword evidence="1" id="KW-0547">Nucleotide-binding</keyword>
<dbReference type="Gene3D" id="3.40.50.2300">
    <property type="match status" value="1"/>
</dbReference>
<dbReference type="InterPro" id="IPR058031">
    <property type="entry name" value="AAA_lid_NorR"/>
</dbReference>
<dbReference type="InterPro" id="IPR002078">
    <property type="entry name" value="Sigma_54_int"/>
</dbReference>
<keyword evidence="6" id="KW-0597">Phosphoprotein</keyword>
<dbReference type="InterPro" id="IPR025944">
    <property type="entry name" value="Sigma_54_int_dom_CS"/>
</dbReference>
<feature type="modified residue" description="4-aspartylphosphate" evidence="6">
    <location>
        <position position="59"/>
    </location>
</feature>
<feature type="region of interest" description="Disordered" evidence="7">
    <location>
        <begin position="452"/>
        <end position="477"/>
    </location>
</feature>
<dbReference type="CDD" id="cd00009">
    <property type="entry name" value="AAA"/>
    <property type="match status" value="1"/>
</dbReference>
<evidence type="ECO:0000256" key="4">
    <source>
        <dbReference type="ARBA" id="ARBA00023125"/>
    </source>
</evidence>
<dbReference type="SMART" id="SM00448">
    <property type="entry name" value="REC"/>
    <property type="match status" value="1"/>
</dbReference>
<dbReference type="PROSITE" id="PS00676">
    <property type="entry name" value="SIGMA54_INTERACT_2"/>
    <property type="match status" value="1"/>
</dbReference>
<dbReference type="PANTHER" id="PTHR32071:SF116">
    <property type="entry name" value="TRANSCRIPTIONAL REGULATORY PROTEIN GLRR"/>
    <property type="match status" value="1"/>
</dbReference>
<dbReference type="STRING" id="1742972.COMA1_50048"/>
<feature type="domain" description="Sigma-54 factor interaction" evidence="8">
    <location>
        <begin position="149"/>
        <end position="378"/>
    </location>
</feature>
<dbReference type="PROSITE" id="PS00675">
    <property type="entry name" value="SIGMA54_INTERACT_1"/>
    <property type="match status" value="1"/>
</dbReference>
<dbReference type="InterPro" id="IPR001789">
    <property type="entry name" value="Sig_transdc_resp-reg_receiver"/>
</dbReference>
<protein>
    <submittedName>
        <fullName evidence="10">Putative DNA-binding response regulator in two-component system</fullName>
    </submittedName>
</protein>
<accession>A0A0S4LN02</accession>
<dbReference type="GO" id="GO:0000160">
    <property type="term" value="P:phosphorelay signal transduction system"/>
    <property type="evidence" value="ECO:0007669"/>
    <property type="project" value="InterPro"/>
</dbReference>
<dbReference type="InterPro" id="IPR011006">
    <property type="entry name" value="CheY-like_superfamily"/>
</dbReference>
<dbReference type="SUPFAM" id="SSF46689">
    <property type="entry name" value="Homeodomain-like"/>
    <property type="match status" value="1"/>
</dbReference>